<keyword evidence="4" id="KW-1185">Reference proteome</keyword>
<protein>
    <submittedName>
        <fullName evidence="3">Uncharacterized protein</fullName>
    </submittedName>
</protein>
<evidence type="ECO:0000256" key="2">
    <source>
        <dbReference type="SAM" id="SignalP"/>
    </source>
</evidence>
<dbReference type="EMBL" id="VSWC01000145">
    <property type="protein sequence ID" value="KAA1076798.1"/>
    <property type="molecule type" value="Genomic_DNA"/>
</dbReference>
<evidence type="ECO:0000313" key="4">
    <source>
        <dbReference type="Proteomes" id="UP000324748"/>
    </source>
</evidence>
<name>A0A5B0MKM7_PUCGR</name>
<feature type="signal peptide" evidence="2">
    <location>
        <begin position="1"/>
        <end position="19"/>
    </location>
</feature>
<dbReference type="AlphaFoldDB" id="A0A5B0MKM7"/>
<gene>
    <name evidence="3" type="ORF">PGT21_019425</name>
</gene>
<feature type="region of interest" description="Disordered" evidence="1">
    <location>
        <begin position="47"/>
        <end position="73"/>
    </location>
</feature>
<feature type="chain" id="PRO_5022699463" evidence="2">
    <location>
        <begin position="20"/>
        <end position="209"/>
    </location>
</feature>
<proteinExistence type="predicted"/>
<comment type="caution">
    <text evidence="3">The sequence shown here is derived from an EMBL/GenBank/DDBJ whole genome shotgun (WGS) entry which is preliminary data.</text>
</comment>
<organism evidence="3 4">
    <name type="scientific">Puccinia graminis f. sp. tritici</name>
    <dbReference type="NCBI Taxonomy" id="56615"/>
    <lineage>
        <taxon>Eukaryota</taxon>
        <taxon>Fungi</taxon>
        <taxon>Dikarya</taxon>
        <taxon>Basidiomycota</taxon>
        <taxon>Pucciniomycotina</taxon>
        <taxon>Pucciniomycetes</taxon>
        <taxon>Pucciniales</taxon>
        <taxon>Pucciniaceae</taxon>
        <taxon>Puccinia</taxon>
    </lineage>
</organism>
<dbReference type="Proteomes" id="UP000324748">
    <property type="component" value="Unassembled WGS sequence"/>
</dbReference>
<evidence type="ECO:0000313" key="3">
    <source>
        <dbReference type="EMBL" id="KAA1076798.1"/>
    </source>
</evidence>
<sequence>MQPLSALLISLRLSFACKAMDDWTRVFAPDEMLSYQDDIPGHPLSPPVFLPEPTSTSTSAGPATMKASSGPPVLDNPVDQSNWYHRFHQDSMSKYRLAPTASAELPSTPQSTALRTEPNHENFLGSSWLESFLHHSAGNSNHHNHEVARQSSLQDVHQAQSFGMLPIHERGSYDLPLNNYFQESNHNPGSLPNYSLISNSSFPERRLCS</sequence>
<evidence type="ECO:0000256" key="1">
    <source>
        <dbReference type="SAM" id="MobiDB-lite"/>
    </source>
</evidence>
<reference evidence="3 4" key="1">
    <citation type="submission" date="2019-05" db="EMBL/GenBank/DDBJ databases">
        <title>Emergence of the Ug99 lineage of the wheat stem rust pathogen through somatic hybridization.</title>
        <authorList>
            <person name="Li F."/>
            <person name="Upadhyaya N.M."/>
            <person name="Sperschneider J."/>
            <person name="Matny O."/>
            <person name="Nguyen-Phuc H."/>
            <person name="Mago R."/>
            <person name="Raley C."/>
            <person name="Miller M.E."/>
            <person name="Silverstein K.A.T."/>
            <person name="Henningsen E."/>
            <person name="Hirsch C.D."/>
            <person name="Visser B."/>
            <person name="Pretorius Z.A."/>
            <person name="Steffenson B.J."/>
            <person name="Schwessinger B."/>
            <person name="Dodds P.N."/>
            <person name="Figueroa M."/>
        </authorList>
    </citation>
    <scope>NUCLEOTIDE SEQUENCE [LARGE SCALE GENOMIC DNA]</scope>
    <source>
        <strain evidence="3">21-0</strain>
    </source>
</reference>
<accession>A0A5B0MKM7</accession>
<keyword evidence="2" id="KW-0732">Signal</keyword>